<keyword evidence="2" id="KW-1185">Reference proteome</keyword>
<dbReference type="Proteomes" id="UP000013009">
    <property type="component" value="Unassembled WGS sequence"/>
</dbReference>
<name>N9R2X2_9GAMM</name>
<accession>N9R2X2</accession>
<protein>
    <submittedName>
        <fullName evidence="1">Uncharacterized protein</fullName>
    </submittedName>
</protein>
<proteinExistence type="predicted"/>
<comment type="caution">
    <text evidence="1">The sequence shown here is derived from an EMBL/GenBank/DDBJ whole genome shotgun (WGS) entry which is preliminary data.</text>
</comment>
<evidence type="ECO:0000313" key="1">
    <source>
        <dbReference type="EMBL" id="ENX33492.1"/>
    </source>
</evidence>
<organism evidence="1 2">
    <name type="scientific">Acinetobacter colistiniresistens</name>
    <dbReference type="NCBI Taxonomy" id="280145"/>
    <lineage>
        <taxon>Bacteria</taxon>
        <taxon>Pseudomonadati</taxon>
        <taxon>Pseudomonadota</taxon>
        <taxon>Gammaproteobacteria</taxon>
        <taxon>Moraxellales</taxon>
        <taxon>Moraxellaceae</taxon>
        <taxon>Acinetobacter</taxon>
    </lineage>
</organism>
<evidence type="ECO:0000313" key="2">
    <source>
        <dbReference type="Proteomes" id="UP000013009"/>
    </source>
</evidence>
<dbReference type="OrthoDB" id="6700351at2"/>
<dbReference type="HOGENOM" id="CLU_125726_0_0_6"/>
<dbReference type="RefSeq" id="WP_005273961.1">
    <property type="nucleotide sequence ID" value="NZ_KB850195.1"/>
</dbReference>
<sequence length="151" mass="17112">MNEQISPNMYIKPDYSAQVAKWLAEGNQIKSLEQGEGMLSKKFNNREVRSPQAAMKEVMAKSVAVQREKIRARQDEDKATREEVLAMGKWLDAKSGRAKKLTQMLGCAPSRVSQIKLFTRSCSKDQMKLIQGFMKAIEKNENVTTRDGEGR</sequence>
<reference evidence="1 2" key="1">
    <citation type="submission" date="2013-02" db="EMBL/GenBank/DDBJ databases">
        <title>The Genome Sequence of Acinetobacter sp. NIPH 1859.</title>
        <authorList>
            <consortium name="The Broad Institute Genome Sequencing Platform"/>
            <consortium name="The Broad Institute Genome Sequencing Center for Infectious Disease"/>
            <person name="Cerqueira G."/>
            <person name="Feldgarden M."/>
            <person name="Courvalin P."/>
            <person name="Perichon B."/>
            <person name="Grillot-Courvalin C."/>
            <person name="Clermont D."/>
            <person name="Rocha E."/>
            <person name="Yoon E.-J."/>
            <person name="Nemec A."/>
            <person name="Walker B."/>
            <person name="Young S.K."/>
            <person name="Zeng Q."/>
            <person name="Gargeya S."/>
            <person name="Fitzgerald M."/>
            <person name="Haas B."/>
            <person name="Abouelleil A."/>
            <person name="Alvarado L."/>
            <person name="Arachchi H.M."/>
            <person name="Berlin A.M."/>
            <person name="Chapman S.B."/>
            <person name="Dewar J."/>
            <person name="Goldberg J."/>
            <person name="Griggs A."/>
            <person name="Gujja S."/>
            <person name="Hansen M."/>
            <person name="Howarth C."/>
            <person name="Imamovic A."/>
            <person name="Larimer J."/>
            <person name="McCowan C."/>
            <person name="Murphy C."/>
            <person name="Neiman D."/>
            <person name="Pearson M."/>
            <person name="Priest M."/>
            <person name="Roberts A."/>
            <person name="Saif S."/>
            <person name="Shea T."/>
            <person name="Sisk P."/>
            <person name="Sykes S."/>
            <person name="Wortman J."/>
            <person name="Nusbaum C."/>
            <person name="Birren B."/>
        </authorList>
    </citation>
    <scope>NUCLEOTIDE SEQUENCE [LARGE SCALE GENOMIC DNA]</scope>
    <source>
        <strain evidence="1 2">NIPH 1859</strain>
    </source>
</reference>
<dbReference type="PATRIC" id="fig|1217695.3.peg.2092"/>
<dbReference type="EMBL" id="APRZ01000017">
    <property type="protein sequence ID" value="ENX33492.1"/>
    <property type="molecule type" value="Genomic_DNA"/>
</dbReference>
<dbReference type="AlphaFoldDB" id="N9R2X2"/>
<gene>
    <name evidence="1" type="ORF">F889_02152</name>
</gene>